<dbReference type="EMBL" id="OZ035835">
    <property type="protein sequence ID" value="CAL1577839.1"/>
    <property type="molecule type" value="Genomic_DNA"/>
</dbReference>
<name>A0AAV2JR84_KNICA</name>
<evidence type="ECO:0000256" key="1">
    <source>
        <dbReference type="SAM" id="MobiDB-lite"/>
    </source>
</evidence>
<keyword evidence="3" id="KW-1185">Reference proteome</keyword>
<dbReference type="AlphaFoldDB" id="A0AAV2JR84"/>
<feature type="region of interest" description="Disordered" evidence="1">
    <location>
        <begin position="1"/>
        <end position="25"/>
    </location>
</feature>
<evidence type="ECO:0000313" key="2">
    <source>
        <dbReference type="EMBL" id="CAL1577839.1"/>
    </source>
</evidence>
<dbReference type="Proteomes" id="UP001497482">
    <property type="component" value="Chromosome 13"/>
</dbReference>
<organism evidence="2 3">
    <name type="scientific">Knipowitschia caucasica</name>
    <name type="common">Caucasian dwarf goby</name>
    <name type="synonym">Pomatoschistus caucasicus</name>
    <dbReference type="NCBI Taxonomy" id="637954"/>
    <lineage>
        <taxon>Eukaryota</taxon>
        <taxon>Metazoa</taxon>
        <taxon>Chordata</taxon>
        <taxon>Craniata</taxon>
        <taxon>Vertebrata</taxon>
        <taxon>Euteleostomi</taxon>
        <taxon>Actinopterygii</taxon>
        <taxon>Neopterygii</taxon>
        <taxon>Teleostei</taxon>
        <taxon>Neoteleostei</taxon>
        <taxon>Acanthomorphata</taxon>
        <taxon>Gobiaria</taxon>
        <taxon>Gobiiformes</taxon>
        <taxon>Gobioidei</taxon>
        <taxon>Gobiidae</taxon>
        <taxon>Gobiinae</taxon>
        <taxon>Knipowitschia</taxon>
    </lineage>
</organism>
<accession>A0AAV2JR84</accession>
<protein>
    <submittedName>
        <fullName evidence="2">Uncharacterized protein</fullName>
    </submittedName>
</protein>
<sequence>MSPSPKTNAHMERRRHQSPPLSSVSGFCSAAPAVFDPPCVTPVRTAGWGVVAVLGYSTPSISQKSPSFPPSPPLPPPALSHCIVCALVACLLSCCAE</sequence>
<gene>
    <name evidence="2" type="ORF">KC01_LOCUS9122</name>
</gene>
<proteinExistence type="predicted"/>
<reference evidence="2 3" key="1">
    <citation type="submission" date="2024-04" db="EMBL/GenBank/DDBJ databases">
        <authorList>
            <person name="Waldvogel A.-M."/>
            <person name="Schoenle A."/>
        </authorList>
    </citation>
    <scope>NUCLEOTIDE SEQUENCE [LARGE SCALE GENOMIC DNA]</scope>
</reference>
<evidence type="ECO:0000313" key="3">
    <source>
        <dbReference type="Proteomes" id="UP001497482"/>
    </source>
</evidence>